<sequence length="342" mass="36792">MHRPSVVRCGAADLSESQAVLVGEGTNSPHQKRTAKKLLLITLAGTVIVIGVVVGAVVGTRASRSSPPPRKANSKPIYTSNPTSKWPGLSPTAVSWDFLHLEIFAAPSESEFIPEGNDMELVGGSLNAESVPSVAINQQQAPCISNKTKFSVTGAPAFVQYKLLIKVVQGFYLGPGDTGLTTYYSKWTSQSNNLWSANNHLLHASYNSTANIWSAYEDLQGVFTTSIHLSYDNSNKNWTDWTCISGDMKIQGQPDAISATSDTIDVFAWGDDGSLLHKSFNSMLADTSEGQFTGPSKAVGDGPCSIHVFAYRNQNELVWMSLNNGSVGQTADTRILADVPYI</sequence>
<proteinExistence type="predicted"/>
<evidence type="ECO:0000313" key="1">
    <source>
        <dbReference type="EMBL" id="KAI4868675.1"/>
    </source>
</evidence>
<reference evidence="1 2" key="1">
    <citation type="journal article" date="2022" name="New Phytol.">
        <title>Ecological generalism drives hyperdiversity of secondary metabolite gene clusters in xylarialean endophytes.</title>
        <authorList>
            <person name="Franco M.E.E."/>
            <person name="Wisecaver J.H."/>
            <person name="Arnold A.E."/>
            <person name="Ju Y.M."/>
            <person name="Slot J.C."/>
            <person name="Ahrendt S."/>
            <person name="Moore L.P."/>
            <person name="Eastman K.E."/>
            <person name="Scott K."/>
            <person name="Konkel Z."/>
            <person name="Mondo S.J."/>
            <person name="Kuo A."/>
            <person name="Hayes R.D."/>
            <person name="Haridas S."/>
            <person name="Andreopoulos B."/>
            <person name="Riley R."/>
            <person name="LaButti K."/>
            <person name="Pangilinan J."/>
            <person name="Lipzen A."/>
            <person name="Amirebrahimi M."/>
            <person name="Yan J."/>
            <person name="Adam C."/>
            <person name="Keymanesh K."/>
            <person name="Ng V."/>
            <person name="Louie K."/>
            <person name="Northen T."/>
            <person name="Drula E."/>
            <person name="Henrissat B."/>
            <person name="Hsieh H.M."/>
            <person name="Youens-Clark K."/>
            <person name="Lutzoni F."/>
            <person name="Miadlikowska J."/>
            <person name="Eastwood D.C."/>
            <person name="Hamelin R.C."/>
            <person name="Grigoriev I.V."/>
            <person name="U'Ren J.M."/>
        </authorList>
    </citation>
    <scope>NUCLEOTIDE SEQUENCE [LARGE SCALE GENOMIC DNA]</scope>
    <source>
        <strain evidence="1 2">CBS 119005</strain>
    </source>
</reference>
<organism evidence="1 2">
    <name type="scientific">Hypoxylon rubiginosum</name>
    <dbReference type="NCBI Taxonomy" id="110542"/>
    <lineage>
        <taxon>Eukaryota</taxon>
        <taxon>Fungi</taxon>
        <taxon>Dikarya</taxon>
        <taxon>Ascomycota</taxon>
        <taxon>Pezizomycotina</taxon>
        <taxon>Sordariomycetes</taxon>
        <taxon>Xylariomycetidae</taxon>
        <taxon>Xylariales</taxon>
        <taxon>Hypoxylaceae</taxon>
        <taxon>Hypoxylon</taxon>
    </lineage>
</organism>
<dbReference type="Proteomes" id="UP001497700">
    <property type="component" value="Unassembled WGS sequence"/>
</dbReference>
<comment type="caution">
    <text evidence="1">The sequence shown here is derived from an EMBL/GenBank/DDBJ whole genome shotgun (WGS) entry which is preliminary data.</text>
</comment>
<evidence type="ECO:0000313" key="2">
    <source>
        <dbReference type="Proteomes" id="UP001497700"/>
    </source>
</evidence>
<keyword evidence="2" id="KW-1185">Reference proteome</keyword>
<dbReference type="EMBL" id="MU393436">
    <property type="protein sequence ID" value="KAI4868675.1"/>
    <property type="molecule type" value="Genomic_DNA"/>
</dbReference>
<protein>
    <submittedName>
        <fullName evidence="1">Fucose-specific lectin</fullName>
    </submittedName>
</protein>
<name>A0ACB9ZA50_9PEZI</name>
<accession>A0ACB9ZA50</accession>
<gene>
    <name evidence="1" type="ORF">F4820DRAFT_456249</name>
</gene>